<name>A0A1M4SYX3_9FIRM</name>
<dbReference type="Proteomes" id="UP000184404">
    <property type="component" value="Unassembled WGS sequence"/>
</dbReference>
<dbReference type="Pfam" id="PF07195">
    <property type="entry name" value="FliD_C"/>
    <property type="match status" value="1"/>
</dbReference>
<dbReference type="GO" id="GO:0009288">
    <property type="term" value="C:bacterial-type flagellum"/>
    <property type="evidence" value="ECO:0007669"/>
    <property type="project" value="InterPro"/>
</dbReference>
<dbReference type="AlphaFoldDB" id="A0A1M4SYX3"/>
<protein>
    <submittedName>
        <fullName evidence="2">Flagellar hook-associated protein 2 C-terminus</fullName>
    </submittedName>
</protein>
<proteinExistence type="predicted"/>
<evidence type="ECO:0000313" key="2">
    <source>
        <dbReference type="EMBL" id="SHE37385.1"/>
    </source>
</evidence>
<sequence>MATISAMARQTATMYSIASKGLSYGESTKNSSLTALWGGSDTSRTNSSYNTNSAYSTLTNRSELAGLLKEYDNTKAQFNKQFSSNMNDLGTAAAKLKTTNFNVAGSTDEETEKNTAAVADTVSKFVGKFNTAMSFLNGVKDTSTKISNLTNSFSDAKYFSRNLEKVGISVKSDGTLKLNEDQLKAALKESPSSVESILGKDGLAGRMDNKVKSAKMQQDKLFPSAAQMMGTSETNVTYSVRATTAQFGYNMVGNLLNMYF</sequence>
<organism evidence="2 3">
    <name type="scientific">Schwartzia succinivorans DSM 10502</name>
    <dbReference type="NCBI Taxonomy" id="1123243"/>
    <lineage>
        <taxon>Bacteria</taxon>
        <taxon>Bacillati</taxon>
        <taxon>Bacillota</taxon>
        <taxon>Negativicutes</taxon>
        <taxon>Selenomonadales</taxon>
        <taxon>Selenomonadaceae</taxon>
        <taxon>Schwartzia</taxon>
    </lineage>
</organism>
<gene>
    <name evidence="2" type="ORF">SAMN02745190_00302</name>
</gene>
<accession>A0A1M4SYX3</accession>
<dbReference type="EMBL" id="FQUG01000002">
    <property type="protein sequence ID" value="SHE37385.1"/>
    <property type="molecule type" value="Genomic_DNA"/>
</dbReference>
<dbReference type="OrthoDB" id="1664421at2"/>
<reference evidence="2 3" key="1">
    <citation type="submission" date="2016-11" db="EMBL/GenBank/DDBJ databases">
        <authorList>
            <person name="Jaros S."/>
            <person name="Januszkiewicz K."/>
            <person name="Wedrychowicz H."/>
        </authorList>
    </citation>
    <scope>NUCLEOTIDE SEQUENCE [LARGE SCALE GENOMIC DNA]</scope>
    <source>
        <strain evidence="2 3">DSM 10502</strain>
    </source>
</reference>
<keyword evidence="3" id="KW-1185">Reference proteome</keyword>
<dbReference type="RefSeq" id="WP_072934410.1">
    <property type="nucleotide sequence ID" value="NZ_FQUG01000002.1"/>
</dbReference>
<evidence type="ECO:0000313" key="3">
    <source>
        <dbReference type="Proteomes" id="UP000184404"/>
    </source>
</evidence>
<dbReference type="GO" id="GO:0007155">
    <property type="term" value="P:cell adhesion"/>
    <property type="evidence" value="ECO:0007669"/>
    <property type="project" value="InterPro"/>
</dbReference>
<keyword evidence="2" id="KW-0282">Flagellum</keyword>
<feature type="domain" description="Flagellar hook-associated protein 2 C-terminal" evidence="1">
    <location>
        <begin position="142"/>
        <end position="242"/>
    </location>
</feature>
<dbReference type="InterPro" id="IPR010809">
    <property type="entry name" value="FliD_C"/>
</dbReference>
<keyword evidence="2" id="KW-0969">Cilium</keyword>
<evidence type="ECO:0000259" key="1">
    <source>
        <dbReference type="Pfam" id="PF07195"/>
    </source>
</evidence>
<keyword evidence="2" id="KW-0966">Cell projection</keyword>